<reference evidence="3" key="2">
    <citation type="submission" date="2016-10" db="EMBL/GenBank/DDBJ databases">
        <authorList>
            <person name="Varghese N."/>
            <person name="Submissions S."/>
        </authorList>
    </citation>
    <scope>NUCLEOTIDE SEQUENCE [LARGE SCALE GENOMIC DNA]</scope>
    <source>
        <strain evidence="3">DSM 1551</strain>
    </source>
</reference>
<dbReference type="EMBL" id="BLMI01000297">
    <property type="protein sequence ID" value="GFI42309.1"/>
    <property type="molecule type" value="Genomic_DNA"/>
</dbReference>
<dbReference type="Proteomes" id="UP000490821">
    <property type="component" value="Unassembled WGS sequence"/>
</dbReference>
<name>A0A1I0CYW7_9FIRM</name>
<reference evidence="2" key="1">
    <citation type="submission" date="2016-10" db="EMBL/GenBank/DDBJ databases">
        <authorList>
            <person name="de Groot N.N."/>
        </authorList>
    </citation>
    <scope>NUCLEOTIDE SEQUENCE [LARGE SCALE GENOMIC DNA]</scope>
    <source>
        <strain evidence="2">DSM 1551</strain>
    </source>
</reference>
<evidence type="ECO:0000313" key="2">
    <source>
        <dbReference type="EMBL" id="SET25057.1"/>
    </source>
</evidence>
<sequence>MGNIKFNREEKNEIEILKCLLQLYTSWKKELVIFSDSEKEEIISSCIQVVDKIIEDSKLTDEEINIINDTLIYKNDSIERVARKYFYSDSGLRNKINIILKKMLDQIKKDS</sequence>
<proteinExistence type="predicted"/>
<dbReference type="OrthoDB" id="9962071at2"/>
<organism evidence="2 3">
    <name type="scientific">Thomasclavelia cocleata</name>
    <dbReference type="NCBI Taxonomy" id="69824"/>
    <lineage>
        <taxon>Bacteria</taxon>
        <taxon>Bacillati</taxon>
        <taxon>Bacillota</taxon>
        <taxon>Erysipelotrichia</taxon>
        <taxon>Erysipelotrichales</taxon>
        <taxon>Coprobacillaceae</taxon>
        <taxon>Thomasclavelia</taxon>
    </lineage>
</organism>
<reference evidence="1 4" key="3">
    <citation type="journal article" date="2020" name="Microbiome">
        <title>Single-cell genomics of uncultured bacteria reveals dietary fiber responders in the mouse gut microbiota.</title>
        <authorList>
            <person name="Chijiiwa R."/>
            <person name="Hosokawa M."/>
            <person name="Kogawa M."/>
            <person name="Nishikawa Y."/>
            <person name="Ide K."/>
            <person name="Sakanashi C."/>
            <person name="Takahashi K."/>
            <person name="Takeyama H."/>
        </authorList>
    </citation>
    <scope>NUCLEOTIDE SEQUENCE [LARGE SCALE GENOMIC DNA]</scope>
    <source>
        <strain evidence="1">IMSAGC_017</strain>
    </source>
</reference>
<keyword evidence="3" id="KW-1185">Reference proteome</keyword>
<evidence type="ECO:0000313" key="3">
    <source>
        <dbReference type="Proteomes" id="UP000198558"/>
    </source>
</evidence>
<dbReference type="RefSeq" id="WP_092352471.1">
    <property type="nucleotide sequence ID" value="NZ_BLMI01000297.1"/>
</dbReference>
<evidence type="ECO:0000313" key="4">
    <source>
        <dbReference type="Proteomes" id="UP000490821"/>
    </source>
</evidence>
<dbReference type="Proteomes" id="UP000198558">
    <property type="component" value="Unassembled WGS sequence"/>
</dbReference>
<dbReference type="EMBL" id="FOIN01000004">
    <property type="protein sequence ID" value="SET25057.1"/>
    <property type="molecule type" value="Genomic_DNA"/>
</dbReference>
<protein>
    <submittedName>
        <fullName evidence="2">Uncharacterized protein</fullName>
    </submittedName>
</protein>
<dbReference type="GeneID" id="78287695"/>
<accession>A0A1I0CYW7</accession>
<gene>
    <name evidence="1" type="ORF">IMSAGC017_02356</name>
    <name evidence="2" type="ORF">SAMN04489758_10475</name>
</gene>
<evidence type="ECO:0000313" key="1">
    <source>
        <dbReference type="EMBL" id="GFI42309.1"/>
    </source>
</evidence>
<dbReference type="AlphaFoldDB" id="A0A1I0CYW7"/>